<feature type="region of interest" description="Disordered" evidence="1">
    <location>
        <begin position="44"/>
        <end position="66"/>
    </location>
</feature>
<keyword evidence="5" id="KW-1185">Reference proteome</keyword>
<feature type="compositionally biased region" description="Low complexity" evidence="1">
    <location>
        <begin position="630"/>
        <end position="651"/>
    </location>
</feature>
<dbReference type="AlphaFoldDB" id="Q5NXG6"/>
<evidence type="ECO:0000259" key="2">
    <source>
        <dbReference type="Pfam" id="PF05876"/>
    </source>
</evidence>
<dbReference type="eggNOG" id="COG5525">
    <property type="taxonomic scope" value="Bacteria"/>
</dbReference>
<evidence type="ECO:0000313" key="4">
    <source>
        <dbReference type="EMBL" id="CAI10248.1"/>
    </source>
</evidence>
<reference evidence="4 5" key="1">
    <citation type="journal article" date="2005" name="Arch. Microbiol.">
        <title>The genome sequence of an anaerobic aromatic-degrading denitrifying bacterium, strain EbN1.</title>
        <authorList>
            <person name="Rabus R."/>
            <person name="Kube M."/>
            <person name="Heider J."/>
            <person name="Beck A."/>
            <person name="Heitmann K."/>
            <person name="Widdel F."/>
            <person name="Reinhardt R."/>
        </authorList>
    </citation>
    <scope>NUCLEOTIDE SEQUENCE [LARGE SCALE GENOMIC DNA]</scope>
    <source>
        <strain evidence="4 5">EbN1</strain>
    </source>
</reference>
<protein>
    <submittedName>
        <fullName evidence="4">Terminase (Bacteriophage), large subunit</fullName>
    </submittedName>
</protein>
<dbReference type="GO" id="GO:0004519">
    <property type="term" value="F:endonuclease activity"/>
    <property type="evidence" value="ECO:0007669"/>
    <property type="project" value="InterPro"/>
</dbReference>
<dbReference type="STRING" id="76114.ebA7278"/>
<sequence>MAAPETFTLESLIPSAGCLFGTVSRAIAPRKPMTVSEWADTKRWLSSKSSPKPGRWRTSTNPPLREPMDCMSVRSAVQDMALMFPIQFGKSEVETNTLGYIMDQAPGPVMVCLPGEVSMNKWVNQKLNPLIEETPAVREALTSTNSRNAANQKEFKDFAGGQLYVEHAGSAPRLKQTTVRYLLVDELTEFATALKTGDDPLKMLEGRTSAFPDRGKRMYVSTPGVRGLCRISELWEKSDQRRYHVPCPHCGHEQPLEWDGLKWQRDAAGNVTQAWYVCRDCGTMIDEHHKTVMIAAGRWVPAHPERTPRGYHVNCLYYQIGMGPRWADLAADWLDAQGDPAKLKTFVNDRLAEPWEDKSLKAVKSNILQERAEPYPLRVAPHGVIWITAGTDTQDDRLECQIIGWGRGLTCWVIDYVVLWGDPQQEDVWVQLTDLLNRPIEHACGAMLPVSATAIDGRGHRTQAVKDFVRKALIRRPMAIYGAKATNALPLGRPKTEDVDHKGKTDAADDSLRTWQVGTIAIKHTFFRRLASDAEQPDKAKRWVRFPDVLERSYFAGLVSETFDPVKGRYRKKSGARNEPLDTWVYAYAATHHPELRLHRYARADWDTDERRILDAGHIHTTPEGQHLYQSPQEQGAQPSPSPAAIAAAPQPRAPLPPQIATPKPAPRPQRRTARSTYISR</sequence>
<dbReference type="HAMAP" id="MF_04144">
    <property type="entry name" value="TERL_LAMBDA"/>
    <property type="match status" value="1"/>
</dbReference>
<dbReference type="GO" id="GO:0005524">
    <property type="term" value="F:ATP binding"/>
    <property type="evidence" value="ECO:0007669"/>
    <property type="project" value="InterPro"/>
</dbReference>
<evidence type="ECO:0000313" key="5">
    <source>
        <dbReference type="Proteomes" id="UP000006552"/>
    </source>
</evidence>
<dbReference type="InterPro" id="IPR008866">
    <property type="entry name" value="Phage_lambda_GpA-like"/>
</dbReference>
<dbReference type="GO" id="GO:0016887">
    <property type="term" value="F:ATP hydrolysis activity"/>
    <property type="evidence" value="ECO:0007669"/>
    <property type="project" value="InterPro"/>
</dbReference>
<dbReference type="HOGENOM" id="CLU_023850_4_1_4"/>
<feature type="region of interest" description="Disordered" evidence="1">
    <location>
        <begin position="623"/>
        <end position="681"/>
    </location>
</feature>
<organism evidence="4 5">
    <name type="scientific">Aromatoleum aromaticum (strain DSM 19018 / LMG 30748 / EbN1)</name>
    <name type="common">Azoarcus sp. (strain EbN1)</name>
    <dbReference type="NCBI Taxonomy" id="76114"/>
    <lineage>
        <taxon>Bacteria</taxon>
        <taxon>Pseudomonadati</taxon>
        <taxon>Pseudomonadota</taxon>
        <taxon>Betaproteobacteria</taxon>
        <taxon>Rhodocyclales</taxon>
        <taxon>Rhodocyclaceae</taxon>
        <taxon>Aromatoleum</taxon>
    </lineage>
</organism>
<dbReference type="KEGG" id="eba:ebA7278"/>
<dbReference type="RefSeq" id="WP_011239891.1">
    <property type="nucleotide sequence ID" value="NC_006513.1"/>
</dbReference>
<dbReference type="InterPro" id="IPR046454">
    <property type="entry name" value="GpA_endonuclease"/>
</dbReference>
<dbReference type="Proteomes" id="UP000006552">
    <property type="component" value="Chromosome"/>
</dbReference>
<dbReference type="OrthoDB" id="5181253at2"/>
<feature type="domain" description="Terminase large subunit GpA endonuclease" evidence="3">
    <location>
        <begin position="309"/>
        <end position="604"/>
    </location>
</feature>
<evidence type="ECO:0000259" key="3">
    <source>
        <dbReference type="Pfam" id="PF20454"/>
    </source>
</evidence>
<dbReference type="InterPro" id="IPR046453">
    <property type="entry name" value="GpA_ATPase"/>
</dbReference>
<dbReference type="Pfam" id="PF05876">
    <property type="entry name" value="GpA_ATPase"/>
    <property type="match status" value="1"/>
</dbReference>
<dbReference type="Pfam" id="PF20454">
    <property type="entry name" value="GpA_nuclease"/>
    <property type="match status" value="1"/>
</dbReference>
<gene>
    <name evidence="4" type="ORF">ebA7278</name>
</gene>
<feature type="compositionally biased region" description="Pro residues" evidence="1">
    <location>
        <begin position="652"/>
        <end position="668"/>
    </location>
</feature>
<feature type="domain" description="Phage terminase large subunit GpA ATPase" evidence="2">
    <location>
        <begin position="50"/>
        <end position="299"/>
    </location>
</feature>
<evidence type="ECO:0000256" key="1">
    <source>
        <dbReference type="SAM" id="MobiDB-lite"/>
    </source>
</evidence>
<accession>Q5NXG6</accession>
<proteinExistence type="inferred from homology"/>
<name>Q5NXG6_AROAE</name>
<dbReference type="EMBL" id="CR555306">
    <property type="protein sequence ID" value="CAI10248.1"/>
    <property type="molecule type" value="Genomic_DNA"/>
</dbReference>